<evidence type="ECO:0000256" key="1">
    <source>
        <dbReference type="ARBA" id="ARBA00005250"/>
    </source>
</evidence>
<dbReference type="RefSeq" id="WP_193194943.1">
    <property type="nucleotide sequence ID" value="NZ_JACZFR010000069.1"/>
</dbReference>
<dbReference type="InterPro" id="IPR001279">
    <property type="entry name" value="Metallo-B-lactamas"/>
</dbReference>
<comment type="similarity">
    <text evidence="1">Belongs to the metallo-beta-lactamase superfamily. Class-B beta-lactamase family.</text>
</comment>
<dbReference type="PANTHER" id="PTHR42951:SF4">
    <property type="entry name" value="ACYL-COENZYME A THIOESTERASE MBLAC2"/>
    <property type="match status" value="1"/>
</dbReference>
<evidence type="ECO:0000259" key="3">
    <source>
        <dbReference type="SMART" id="SM00849"/>
    </source>
</evidence>
<proteinExistence type="inferred from homology"/>
<dbReference type="Gene3D" id="3.60.15.10">
    <property type="entry name" value="Ribonuclease Z/Hydroxyacylglutathione hydrolase-like"/>
    <property type="match status" value="1"/>
</dbReference>
<sequence length="319" mass="35679">MKKTPTCYFLALLTLSVSLISTAQANGLKQLRDKDWNPGSENCERNSGPAVEIYRHNADTFILRQNRCLSHEAPFMYLLFGKDTMLLLDTGATAEPERFPLYETVRSLIEKRTSDGLAEPGELLVAHSHGHRDHKAADGQFLDKPGVTLIATESGAIREHFALSDWPNGKAQFDLGGRDLTIIPAPGHHAQSIAVYDPQTDWLLTGDTFYPGRLYIDDWDAYRSSIQKLVQFCENNDVSALMGTHIEMTTTAGKDYPRGSSYQPDEAPLPLAVAELQLLHSELQAMGDEPHKKVLEKFIIRPKTRLEKFLGWGLKKLGF</sequence>
<comment type="caution">
    <text evidence="4">The sequence shown here is derived from an EMBL/GenBank/DDBJ whole genome shotgun (WGS) entry which is preliminary data.</text>
</comment>
<evidence type="ECO:0000256" key="2">
    <source>
        <dbReference type="SAM" id="SignalP"/>
    </source>
</evidence>
<evidence type="ECO:0000313" key="5">
    <source>
        <dbReference type="Proteomes" id="UP001596425"/>
    </source>
</evidence>
<dbReference type="SUPFAM" id="SSF56281">
    <property type="entry name" value="Metallo-hydrolase/oxidoreductase"/>
    <property type="match status" value="1"/>
</dbReference>
<dbReference type="PANTHER" id="PTHR42951">
    <property type="entry name" value="METALLO-BETA-LACTAMASE DOMAIN-CONTAINING"/>
    <property type="match status" value="1"/>
</dbReference>
<keyword evidence="2" id="KW-0732">Signal</keyword>
<dbReference type="Proteomes" id="UP001596425">
    <property type="component" value="Unassembled WGS sequence"/>
</dbReference>
<feature type="signal peptide" evidence="2">
    <location>
        <begin position="1"/>
        <end position="25"/>
    </location>
</feature>
<reference evidence="5" key="1">
    <citation type="journal article" date="2019" name="Int. J. Syst. Evol. Microbiol.">
        <title>The Global Catalogue of Microorganisms (GCM) 10K type strain sequencing project: providing services to taxonomists for standard genome sequencing and annotation.</title>
        <authorList>
            <consortium name="The Broad Institute Genomics Platform"/>
            <consortium name="The Broad Institute Genome Sequencing Center for Infectious Disease"/>
            <person name="Wu L."/>
            <person name="Ma J."/>
        </authorList>
    </citation>
    <scope>NUCLEOTIDE SEQUENCE [LARGE SCALE GENOMIC DNA]</scope>
    <source>
        <strain evidence="5">CGMCC 1.13718</strain>
    </source>
</reference>
<name>A0ABW1YJZ3_9GAMM</name>
<dbReference type="SMART" id="SM00849">
    <property type="entry name" value="Lactamase_B"/>
    <property type="match status" value="1"/>
</dbReference>
<dbReference type="InterPro" id="IPR050855">
    <property type="entry name" value="NDM-1-like"/>
</dbReference>
<keyword evidence="5" id="KW-1185">Reference proteome</keyword>
<protein>
    <submittedName>
        <fullName evidence="4">MBL fold metallo-hydrolase</fullName>
    </submittedName>
</protein>
<dbReference type="InterPro" id="IPR036866">
    <property type="entry name" value="RibonucZ/Hydroxyglut_hydro"/>
</dbReference>
<gene>
    <name evidence="4" type="ORF">ACFQBM_01470</name>
</gene>
<feature type="chain" id="PRO_5045693040" evidence="2">
    <location>
        <begin position="26"/>
        <end position="319"/>
    </location>
</feature>
<feature type="domain" description="Metallo-beta-lactamase" evidence="3">
    <location>
        <begin position="73"/>
        <end position="245"/>
    </location>
</feature>
<organism evidence="4 5">
    <name type="scientific">Microbulbifer taiwanensis</name>
    <dbReference type="NCBI Taxonomy" id="986746"/>
    <lineage>
        <taxon>Bacteria</taxon>
        <taxon>Pseudomonadati</taxon>
        <taxon>Pseudomonadota</taxon>
        <taxon>Gammaproteobacteria</taxon>
        <taxon>Cellvibrionales</taxon>
        <taxon>Microbulbiferaceae</taxon>
        <taxon>Microbulbifer</taxon>
    </lineage>
</organism>
<dbReference type="Pfam" id="PF00753">
    <property type="entry name" value="Lactamase_B"/>
    <property type="match status" value="1"/>
</dbReference>
<accession>A0ABW1YJZ3</accession>
<dbReference type="EMBL" id="JBHSVR010000001">
    <property type="protein sequence ID" value="MFC6631927.1"/>
    <property type="molecule type" value="Genomic_DNA"/>
</dbReference>
<evidence type="ECO:0000313" key="4">
    <source>
        <dbReference type="EMBL" id="MFC6631927.1"/>
    </source>
</evidence>